<sequence>MGGAITLKIKERNWTHLQTHCSLIAEEKGRLRFTPHLQEISTCLRNIISLPVYLETRTQPLTVHHIPMASVRRDNKTGESVIAV</sequence>
<evidence type="ECO:0000313" key="1">
    <source>
        <dbReference type="EMBL" id="KAK1168419.1"/>
    </source>
</evidence>
<dbReference type="Proteomes" id="UP001230051">
    <property type="component" value="Unassembled WGS sequence"/>
</dbReference>
<reference evidence="1" key="1">
    <citation type="submission" date="2022-02" db="EMBL/GenBank/DDBJ databases">
        <title>Atlantic sturgeon de novo genome assembly.</title>
        <authorList>
            <person name="Stock M."/>
            <person name="Klopp C."/>
            <person name="Guiguen Y."/>
            <person name="Cabau C."/>
            <person name="Parinello H."/>
            <person name="Santidrian Yebra-Pimentel E."/>
            <person name="Kuhl H."/>
            <person name="Dirks R.P."/>
            <person name="Guessner J."/>
            <person name="Wuertz S."/>
            <person name="Du K."/>
            <person name="Schartl M."/>
        </authorList>
    </citation>
    <scope>NUCLEOTIDE SEQUENCE</scope>
    <source>
        <strain evidence="1">STURGEONOMICS-FGT-2020</strain>
        <tissue evidence="1">Whole blood</tissue>
    </source>
</reference>
<name>A0AAD8DEV2_ACIOX</name>
<dbReference type="AlphaFoldDB" id="A0AAD8DEV2"/>
<accession>A0AAD8DEV2</accession>
<comment type="caution">
    <text evidence="1">The sequence shown here is derived from an EMBL/GenBank/DDBJ whole genome shotgun (WGS) entry which is preliminary data.</text>
</comment>
<keyword evidence="2" id="KW-1185">Reference proteome</keyword>
<evidence type="ECO:0000313" key="2">
    <source>
        <dbReference type="Proteomes" id="UP001230051"/>
    </source>
</evidence>
<proteinExistence type="predicted"/>
<gene>
    <name evidence="1" type="ORF">AOXY_G9189</name>
</gene>
<protein>
    <submittedName>
        <fullName evidence="1">Uncharacterized protein</fullName>
    </submittedName>
</protein>
<dbReference type="EMBL" id="JAGXEW010000008">
    <property type="protein sequence ID" value="KAK1168419.1"/>
    <property type="molecule type" value="Genomic_DNA"/>
</dbReference>
<organism evidence="1 2">
    <name type="scientific">Acipenser oxyrinchus oxyrinchus</name>
    <dbReference type="NCBI Taxonomy" id="40147"/>
    <lineage>
        <taxon>Eukaryota</taxon>
        <taxon>Metazoa</taxon>
        <taxon>Chordata</taxon>
        <taxon>Craniata</taxon>
        <taxon>Vertebrata</taxon>
        <taxon>Euteleostomi</taxon>
        <taxon>Actinopterygii</taxon>
        <taxon>Chondrostei</taxon>
        <taxon>Acipenseriformes</taxon>
        <taxon>Acipenseridae</taxon>
        <taxon>Acipenser</taxon>
    </lineage>
</organism>